<keyword evidence="1" id="KW-1133">Transmembrane helix</keyword>
<keyword evidence="1" id="KW-0812">Transmembrane</keyword>
<dbReference type="OrthoDB" id="2677990at2"/>
<dbReference type="RefSeq" id="WP_126995848.1">
    <property type="nucleotide sequence ID" value="NZ_CP034346.1"/>
</dbReference>
<evidence type="ECO:0000256" key="1">
    <source>
        <dbReference type="SAM" id="Phobius"/>
    </source>
</evidence>
<dbReference type="PANTHER" id="PTHR37305">
    <property type="entry name" value="INTEGRAL MEMBRANE PROTEIN-RELATED"/>
    <property type="match status" value="1"/>
</dbReference>
<evidence type="ECO:0000313" key="3">
    <source>
        <dbReference type="Proteomes" id="UP000270678"/>
    </source>
</evidence>
<keyword evidence="1" id="KW-0472">Membrane</keyword>
<protein>
    <submittedName>
        <fullName evidence="2">ABC transporter permease</fullName>
    </submittedName>
</protein>
<dbReference type="EMBL" id="CP034346">
    <property type="protein sequence ID" value="AZS13810.1"/>
    <property type="molecule type" value="Genomic_DNA"/>
</dbReference>
<keyword evidence="3" id="KW-1185">Reference proteome</keyword>
<dbReference type="Pfam" id="PF12730">
    <property type="entry name" value="ABC2_membrane_4"/>
    <property type="match status" value="1"/>
</dbReference>
<dbReference type="KEGG" id="plut:EI981_04540"/>
<feature type="transmembrane region" description="Helical" evidence="1">
    <location>
        <begin position="96"/>
        <end position="127"/>
    </location>
</feature>
<organism evidence="2 3">
    <name type="scientific">Paenibacillus lutimineralis</name>
    <dbReference type="NCBI Taxonomy" id="2707005"/>
    <lineage>
        <taxon>Bacteria</taxon>
        <taxon>Bacillati</taxon>
        <taxon>Bacillota</taxon>
        <taxon>Bacilli</taxon>
        <taxon>Bacillales</taxon>
        <taxon>Paenibacillaceae</taxon>
        <taxon>Paenibacillus</taxon>
    </lineage>
</organism>
<gene>
    <name evidence="2" type="ORF">EI981_04540</name>
</gene>
<dbReference type="PANTHER" id="PTHR37305:SF1">
    <property type="entry name" value="MEMBRANE PROTEIN"/>
    <property type="match status" value="1"/>
</dbReference>
<feature type="transmembrane region" description="Helical" evidence="1">
    <location>
        <begin position="234"/>
        <end position="253"/>
    </location>
</feature>
<accession>A0A3Q9I6P3</accession>
<sequence length="263" mass="29712">MMNALTLSELERLLKNKWIWCLLVCTPILAYVAGNYLLDSSNVISAGLFMVEGLQVNLYLMCNIAVAAIVGAVFTEEYRGGQLRLLFLRSYSRANIFFSKLIVINIMIVVLLIVMAISLSIIGLVQFPHEGENQISLVLTIKIIAPYYFMAYLTLMGISCLFSYMALISKNVSFMLGLCVGYVLVTLLFDGLYLYFANLFESGSLIHELVAYALIPYMQHTGLYSALNGNIHSISAMAIILVFYMFVFVWSAYRRFVIDDYLY</sequence>
<dbReference type="Proteomes" id="UP000270678">
    <property type="component" value="Chromosome"/>
</dbReference>
<dbReference type="AlphaFoldDB" id="A0A3Q9I6P3"/>
<feature type="transmembrane region" description="Helical" evidence="1">
    <location>
        <begin position="147"/>
        <end position="167"/>
    </location>
</feature>
<proteinExistence type="predicted"/>
<feature type="transmembrane region" description="Helical" evidence="1">
    <location>
        <begin position="18"/>
        <end position="38"/>
    </location>
</feature>
<reference evidence="3" key="1">
    <citation type="submission" date="2018-12" db="EMBL/GenBank/DDBJ databases">
        <title>Complete genome sequence of Paenibacillus sp. MBLB1234.</title>
        <authorList>
            <person name="Nam Y.-D."/>
            <person name="Kang J."/>
            <person name="Chung W.-H."/>
            <person name="Park Y.S."/>
        </authorList>
    </citation>
    <scope>NUCLEOTIDE SEQUENCE [LARGE SCALE GENOMIC DNA]</scope>
    <source>
        <strain evidence="3">MBLB1234</strain>
    </source>
</reference>
<name>A0A3Q9I6P3_9BACL</name>
<evidence type="ECO:0000313" key="2">
    <source>
        <dbReference type="EMBL" id="AZS13810.1"/>
    </source>
</evidence>
<feature type="transmembrane region" description="Helical" evidence="1">
    <location>
        <begin position="58"/>
        <end position="75"/>
    </location>
</feature>
<feature type="transmembrane region" description="Helical" evidence="1">
    <location>
        <begin position="174"/>
        <end position="197"/>
    </location>
</feature>